<dbReference type="SUPFAM" id="SSF55785">
    <property type="entry name" value="PYP-like sensor domain (PAS domain)"/>
    <property type="match status" value="1"/>
</dbReference>
<dbReference type="PANTHER" id="PTHR43711:SF31">
    <property type="entry name" value="HISTIDINE KINASE"/>
    <property type="match status" value="1"/>
</dbReference>
<dbReference type="PROSITE" id="PS50112">
    <property type="entry name" value="PAS"/>
    <property type="match status" value="1"/>
</dbReference>
<evidence type="ECO:0000259" key="8">
    <source>
        <dbReference type="PROSITE" id="PS50112"/>
    </source>
</evidence>
<dbReference type="Gene3D" id="3.30.450.20">
    <property type="entry name" value="PAS domain"/>
    <property type="match status" value="1"/>
</dbReference>
<dbReference type="InterPro" id="IPR004358">
    <property type="entry name" value="Sig_transdc_His_kin-like_C"/>
</dbReference>
<dbReference type="CDD" id="cd00130">
    <property type="entry name" value="PAS"/>
    <property type="match status" value="1"/>
</dbReference>
<protein>
    <recommendedName>
        <fullName evidence="2">histidine kinase</fullName>
        <ecNumber evidence="2">2.7.13.3</ecNumber>
    </recommendedName>
</protein>
<dbReference type="PROSITE" id="PS50113">
    <property type="entry name" value="PAC"/>
    <property type="match status" value="1"/>
</dbReference>
<reference evidence="10" key="2">
    <citation type="submission" date="2020-09" db="EMBL/GenBank/DDBJ databases">
        <authorList>
            <person name="Sun Q."/>
            <person name="Kim S."/>
        </authorList>
    </citation>
    <scope>NUCLEOTIDE SEQUENCE</scope>
    <source>
        <strain evidence="10">KCTC 42590</strain>
    </source>
</reference>
<keyword evidence="4" id="KW-0808">Transferase</keyword>
<dbReference type="Pfam" id="PF08447">
    <property type="entry name" value="PAS_3"/>
    <property type="match status" value="1"/>
</dbReference>
<dbReference type="SUPFAM" id="SSF47384">
    <property type="entry name" value="Homodimeric domain of signal transducing histidine kinase"/>
    <property type="match status" value="1"/>
</dbReference>
<dbReference type="InterPro" id="IPR003018">
    <property type="entry name" value="GAF"/>
</dbReference>
<dbReference type="PRINTS" id="PR00344">
    <property type="entry name" value="BCTRLSENSOR"/>
</dbReference>
<dbReference type="PANTHER" id="PTHR43711">
    <property type="entry name" value="TWO-COMPONENT HISTIDINE KINASE"/>
    <property type="match status" value="1"/>
</dbReference>
<evidence type="ECO:0000313" key="11">
    <source>
        <dbReference type="Proteomes" id="UP000630923"/>
    </source>
</evidence>
<comment type="catalytic activity">
    <reaction evidence="1">
        <text>ATP + protein L-histidine = ADP + protein N-phospho-L-histidine.</text>
        <dbReference type="EC" id="2.7.13.3"/>
    </reaction>
</comment>
<keyword evidence="3" id="KW-0597">Phosphoprotein</keyword>
<dbReference type="Pfam" id="PF13185">
    <property type="entry name" value="GAF_2"/>
    <property type="match status" value="1"/>
</dbReference>
<gene>
    <name evidence="10" type="ORF">GCM10017044_18450</name>
</gene>
<sequence length="552" mass="61760">MMSGMLDEITSIQQAFLSGCDRTELFERLLTVVVEMTDSQYGYIGEVSQDQETGQRVLQTRASYGLGTHISRDETYHDLIRSGQAVRNLDNIFGECVLTGKTVISNDIADQMDLVDMPHGHRPITRFLGVPLFANDAIIGMFGLANRPEDYTKDLVAELTPIISTLSTIITAQRSQRQYNHLITELQYQKNALDEHSIVSITNSRGIITYVNDFFCELTGYSSQELVGKTHAIVNSGHHSKAFWDDMWRTIRSGQTWRGIIRNKKKNGDYYWVKSTMMAHKNRQGKIDRYIAIRTDVTNEIEQQFKLQGAVEEAESANASKSIFIASMNHELRTPINAISGFSQMIEEEAFGPIGSQKYLEYAKDIHTSSQLLNSMIDDILHISQLDSKSYEPKSEYLHLRDVTEELLHSFQPAIDAKQLVVKVDIDEALPEIMNLDKNLVLHLFNNLVSNAIKHTPAEGWVRVVWSPSADSSGLQISVEDSGPGFPQDVVDKVGEPFLMGENPYHARHPNSGTGLGLYITKKIATFLGGNLTIGNTENGGFAGVSWPLKPL</sequence>
<dbReference type="PROSITE" id="PS50109">
    <property type="entry name" value="HIS_KIN"/>
    <property type="match status" value="1"/>
</dbReference>
<dbReference type="InterPro" id="IPR003594">
    <property type="entry name" value="HATPase_dom"/>
</dbReference>
<evidence type="ECO:0000313" key="10">
    <source>
        <dbReference type="EMBL" id="GHF24141.1"/>
    </source>
</evidence>
<dbReference type="NCBIfam" id="TIGR00229">
    <property type="entry name" value="sensory_box"/>
    <property type="match status" value="1"/>
</dbReference>
<dbReference type="AlphaFoldDB" id="A0A919E8P5"/>
<feature type="domain" description="PAC" evidence="9">
    <location>
        <begin position="255"/>
        <end position="309"/>
    </location>
</feature>
<dbReference type="SUPFAM" id="SSF55874">
    <property type="entry name" value="ATPase domain of HSP90 chaperone/DNA topoisomerase II/histidine kinase"/>
    <property type="match status" value="1"/>
</dbReference>
<dbReference type="SUPFAM" id="SSF55781">
    <property type="entry name" value="GAF domain-like"/>
    <property type="match status" value="1"/>
</dbReference>
<evidence type="ECO:0000256" key="6">
    <source>
        <dbReference type="ARBA" id="ARBA00023012"/>
    </source>
</evidence>
<evidence type="ECO:0000259" key="9">
    <source>
        <dbReference type="PROSITE" id="PS50113"/>
    </source>
</evidence>
<dbReference type="CDD" id="cd00082">
    <property type="entry name" value="HisKA"/>
    <property type="match status" value="1"/>
</dbReference>
<dbReference type="SMART" id="SM00086">
    <property type="entry name" value="PAC"/>
    <property type="match status" value="1"/>
</dbReference>
<dbReference type="EC" id="2.7.13.3" evidence="2"/>
<dbReference type="SMART" id="SM00387">
    <property type="entry name" value="HATPase_c"/>
    <property type="match status" value="1"/>
</dbReference>
<comment type="caution">
    <text evidence="10">The sequence shown here is derived from an EMBL/GenBank/DDBJ whole genome shotgun (WGS) entry which is preliminary data.</text>
</comment>
<dbReference type="Proteomes" id="UP000630923">
    <property type="component" value="Unassembled WGS sequence"/>
</dbReference>
<evidence type="ECO:0000256" key="4">
    <source>
        <dbReference type="ARBA" id="ARBA00022679"/>
    </source>
</evidence>
<dbReference type="InterPro" id="IPR013655">
    <property type="entry name" value="PAS_fold_3"/>
</dbReference>
<evidence type="ECO:0000256" key="5">
    <source>
        <dbReference type="ARBA" id="ARBA00022777"/>
    </source>
</evidence>
<proteinExistence type="predicted"/>
<dbReference type="InterPro" id="IPR001610">
    <property type="entry name" value="PAC"/>
</dbReference>
<dbReference type="GO" id="GO:0000155">
    <property type="term" value="F:phosphorelay sensor kinase activity"/>
    <property type="evidence" value="ECO:0007669"/>
    <property type="project" value="InterPro"/>
</dbReference>
<dbReference type="InterPro" id="IPR036097">
    <property type="entry name" value="HisK_dim/P_sf"/>
</dbReference>
<name>A0A919E8P5_9PROT</name>
<organism evidence="10 11">
    <name type="scientific">Kordiimonas sediminis</name>
    <dbReference type="NCBI Taxonomy" id="1735581"/>
    <lineage>
        <taxon>Bacteria</taxon>
        <taxon>Pseudomonadati</taxon>
        <taxon>Pseudomonadota</taxon>
        <taxon>Alphaproteobacteria</taxon>
        <taxon>Kordiimonadales</taxon>
        <taxon>Kordiimonadaceae</taxon>
        <taxon>Kordiimonas</taxon>
    </lineage>
</organism>
<dbReference type="Pfam" id="PF02518">
    <property type="entry name" value="HATPase_c"/>
    <property type="match status" value="1"/>
</dbReference>
<evidence type="ECO:0000256" key="3">
    <source>
        <dbReference type="ARBA" id="ARBA00022553"/>
    </source>
</evidence>
<dbReference type="InterPro" id="IPR035965">
    <property type="entry name" value="PAS-like_dom_sf"/>
</dbReference>
<reference evidence="10" key="1">
    <citation type="journal article" date="2014" name="Int. J. Syst. Evol. Microbiol.">
        <title>Complete genome sequence of Corynebacterium casei LMG S-19264T (=DSM 44701T), isolated from a smear-ripened cheese.</title>
        <authorList>
            <consortium name="US DOE Joint Genome Institute (JGI-PGF)"/>
            <person name="Walter F."/>
            <person name="Albersmeier A."/>
            <person name="Kalinowski J."/>
            <person name="Ruckert C."/>
        </authorList>
    </citation>
    <scope>NUCLEOTIDE SEQUENCE</scope>
    <source>
        <strain evidence="10">KCTC 42590</strain>
    </source>
</reference>
<dbReference type="InterPro" id="IPR000014">
    <property type="entry name" value="PAS"/>
</dbReference>
<dbReference type="SMART" id="SM00065">
    <property type="entry name" value="GAF"/>
    <property type="match status" value="1"/>
</dbReference>
<feature type="domain" description="Histidine kinase" evidence="7">
    <location>
        <begin position="327"/>
        <end position="551"/>
    </location>
</feature>
<dbReference type="Gene3D" id="3.30.450.40">
    <property type="match status" value="1"/>
</dbReference>
<dbReference type="InterPro" id="IPR050736">
    <property type="entry name" value="Sensor_HK_Regulatory"/>
</dbReference>
<dbReference type="SMART" id="SM00388">
    <property type="entry name" value="HisKA"/>
    <property type="match status" value="1"/>
</dbReference>
<dbReference type="InterPro" id="IPR003661">
    <property type="entry name" value="HisK_dim/P_dom"/>
</dbReference>
<dbReference type="Gene3D" id="3.30.565.10">
    <property type="entry name" value="Histidine kinase-like ATPase, C-terminal domain"/>
    <property type="match status" value="1"/>
</dbReference>
<dbReference type="InterPro" id="IPR005467">
    <property type="entry name" value="His_kinase_dom"/>
</dbReference>
<evidence type="ECO:0000256" key="1">
    <source>
        <dbReference type="ARBA" id="ARBA00000085"/>
    </source>
</evidence>
<feature type="domain" description="PAS" evidence="8">
    <location>
        <begin position="199"/>
        <end position="230"/>
    </location>
</feature>
<evidence type="ECO:0000256" key="2">
    <source>
        <dbReference type="ARBA" id="ARBA00012438"/>
    </source>
</evidence>
<keyword evidence="5" id="KW-0418">Kinase</keyword>
<dbReference type="Gene3D" id="1.10.287.130">
    <property type="match status" value="1"/>
</dbReference>
<dbReference type="InterPro" id="IPR036890">
    <property type="entry name" value="HATPase_C_sf"/>
</dbReference>
<dbReference type="Pfam" id="PF00512">
    <property type="entry name" value="HisKA"/>
    <property type="match status" value="1"/>
</dbReference>
<keyword evidence="6" id="KW-0902">Two-component regulatory system</keyword>
<keyword evidence="11" id="KW-1185">Reference proteome</keyword>
<evidence type="ECO:0000259" key="7">
    <source>
        <dbReference type="PROSITE" id="PS50109"/>
    </source>
</evidence>
<dbReference type="EMBL" id="BNCI01000002">
    <property type="protein sequence ID" value="GHF24141.1"/>
    <property type="molecule type" value="Genomic_DNA"/>
</dbReference>
<accession>A0A919E8P5</accession>
<dbReference type="InterPro" id="IPR000700">
    <property type="entry name" value="PAS-assoc_C"/>
</dbReference>
<dbReference type="InterPro" id="IPR029016">
    <property type="entry name" value="GAF-like_dom_sf"/>
</dbReference>